<sequence>MLYLGAYWADSGSVWLCELSMTTATSTAKHQQQQPGQNFTM</sequence>
<gene>
    <name evidence="1" type="ORF">AVDCRST_MAG94-5078</name>
</gene>
<dbReference type="EMBL" id="CADCTY010001757">
    <property type="protein sequence ID" value="CAA9384775.1"/>
    <property type="molecule type" value="Genomic_DNA"/>
</dbReference>
<protein>
    <submittedName>
        <fullName evidence="1">Uncharacterized protein</fullName>
    </submittedName>
</protein>
<evidence type="ECO:0000313" key="1">
    <source>
        <dbReference type="EMBL" id="CAA9384775.1"/>
    </source>
</evidence>
<dbReference type="AlphaFoldDB" id="A0A6J4NDG5"/>
<organism evidence="1">
    <name type="scientific">uncultured Leptolyngbya sp</name>
    <dbReference type="NCBI Taxonomy" id="332963"/>
    <lineage>
        <taxon>Bacteria</taxon>
        <taxon>Bacillati</taxon>
        <taxon>Cyanobacteriota</taxon>
        <taxon>Cyanophyceae</taxon>
        <taxon>Leptolyngbyales</taxon>
        <taxon>Leptolyngbyaceae</taxon>
        <taxon>Leptolyngbya group</taxon>
        <taxon>Leptolyngbya</taxon>
        <taxon>environmental samples</taxon>
    </lineage>
</organism>
<name>A0A6J4NDG5_9CYAN</name>
<proteinExistence type="predicted"/>
<accession>A0A6J4NDG5</accession>
<reference evidence="1" key="1">
    <citation type="submission" date="2020-02" db="EMBL/GenBank/DDBJ databases">
        <authorList>
            <person name="Meier V. D."/>
        </authorList>
    </citation>
    <scope>NUCLEOTIDE SEQUENCE</scope>
    <source>
        <strain evidence="1">AVDCRST_MAG94</strain>
    </source>
</reference>